<dbReference type="PANTHER" id="PTHR21356">
    <property type="entry name" value="ARMADILLO REPEAT CONTAINING 2"/>
    <property type="match status" value="1"/>
</dbReference>
<dbReference type="InterPro" id="IPR038905">
    <property type="entry name" value="ARMC2"/>
</dbReference>
<reference evidence="3" key="1">
    <citation type="submission" date="2011-08" db="EMBL/GenBank/DDBJ databases">
        <title>The draft genome of Latimeria chalumnae.</title>
        <authorList>
            <person name="Di Palma F."/>
            <person name="Alfoldi J."/>
            <person name="Johnson J."/>
            <person name="Berlin A."/>
            <person name="Gnerre S."/>
            <person name="Jaffe D."/>
            <person name="MacCallum I."/>
            <person name="Young S."/>
            <person name="Walker B.J."/>
            <person name="Lander E."/>
            <person name="Lindblad-Toh K."/>
        </authorList>
    </citation>
    <scope>NUCLEOTIDE SEQUENCE [LARGE SCALE GENOMIC DNA]</scope>
    <source>
        <strain evidence="3">Wild caught</strain>
    </source>
</reference>
<proteinExistence type="predicted"/>
<reference evidence="2" key="3">
    <citation type="submission" date="2025-09" db="UniProtKB">
        <authorList>
            <consortium name="Ensembl"/>
        </authorList>
    </citation>
    <scope>IDENTIFICATION</scope>
</reference>
<reference evidence="2" key="2">
    <citation type="submission" date="2025-08" db="UniProtKB">
        <authorList>
            <consortium name="Ensembl"/>
        </authorList>
    </citation>
    <scope>IDENTIFICATION</scope>
</reference>
<evidence type="ECO:0000313" key="3">
    <source>
        <dbReference type="Proteomes" id="UP000008672"/>
    </source>
</evidence>
<dbReference type="Proteomes" id="UP000008672">
    <property type="component" value="Unassembled WGS sequence"/>
</dbReference>
<accession>H3BBP4</accession>
<feature type="region of interest" description="Disordered" evidence="1">
    <location>
        <begin position="1"/>
        <end position="73"/>
    </location>
</feature>
<name>H3BBP4_LATCH</name>
<evidence type="ECO:0000256" key="1">
    <source>
        <dbReference type="SAM" id="MobiDB-lite"/>
    </source>
</evidence>
<evidence type="ECO:0008006" key="4">
    <source>
        <dbReference type="Google" id="ProtNLM"/>
    </source>
</evidence>
<keyword evidence="3" id="KW-1185">Reference proteome</keyword>
<protein>
    <recommendedName>
        <fullName evidence="4">Armadillo repeat containing 2</fullName>
    </recommendedName>
</protein>
<dbReference type="EMBL" id="AFYH01040068">
    <property type="status" value="NOT_ANNOTATED_CDS"/>
    <property type="molecule type" value="Genomic_DNA"/>
</dbReference>
<dbReference type="GO" id="GO:0007288">
    <property type="term" value="P:sperm axoneme assembly"/>
    <property type="evidence" value="ECO:0007669"/>
    <property type="project" value="TreeGrafter"/>
</dbReference>
<dbReference type="Ensembl" id="ENSLACT00000019449.1">
    <property type="protein sequence ID" value="ENSLACP00000019315.1"/>
    <property type="gene ID" value="ENSLACG00000016990.1"/>
</dbReference>
<dbReference type="eggNOG" id="ENOG502S869">
    <property type="taxonomic scope" value="Eukaryota"/>
</dbReference>
<dbReference type="PANTHER" id="PTHR21356:SF1">
    <property type="entry name" value="ARMADILLO REPEAT-CONTAINING PROTEIN 2"/>
    <property type="match status" value="1"/>
</dbReference>
<dbReference type="OMA" id="QRPFTPW"/>
<feature type="compositionally biased region" description="Basic and acidic residues" evidence="1">
    <location>
        <begin position="1"/>
        <end position="15"/>
    </location>
</feature>
<dbReference type="STRING" id="7897.ENSLACP00000019315"/>
<feature type="compositionally biased region" description="Polar residues" evidence="1">
    <location>
        <begin position="59"/>
        <end position="73"/>
    </location>
</feature>
<evidence type="ECO:0000313" key="2">
    <source>
        <dbReference type="Ensembl" id="ENSLACP00000019315.1"/>
    </source>
</evidence>
<dbReference type="AlphaFoldDB" id="H3BBP4"/>
<dbReference type="HOGENOM" id="CLU_1656171_0_0_1"/>
<dbReference type="InParanoid" id="H3BBP4"/>
<sequence>MMQPLKDKEIEKSELFFRPSVPKQKTSAEIIKEARSSLRALKTQRPFTPREDQRKLFGPTSSRTPENRPPSSFSLHACNFDVFDSRPLSGARLTPLDYKPKVHNSPTKEDETPTPVPKPPVDPQDLRRVSSGRARLFKAASQGNLLPDKVVRPEECKRII</sequence>
<organism evidence="2 3">
    <name type="scientific">Latimeria chalumnae</name>
    <name type="common">Coelacanth</name>
    <dbReference type="NCBI Taxonomy" id="7897"/>
    <lineage>
        <taxon>Eukaryota</taxon>
        <taxon>Metazoa</taxon>
        <taxon>Chordata</taxon>
        <taxon>Craniata</taxon>
        <taxon>Vertebrata</taxon>
        <taxon>Euteleostomi</taxon>
        <taxon>Coelacanthiformes</taxon>
        <taxon>Coelacanthidae</taxon>
        <taxon>Latimeria</taxon>
    </lineage>
</organism>
<dbReference type="GeneTree" id="ENSGT00390000000663"/>
<feature type="region of interest" description="Disordered" evidence="1">
    <location>
        <begin position="91"/>
        <end position="128"/>
    </location>
</feature>